<accession>A0A674JTB9</accession>
<dbReference type="Proteomes" id="UP000472274">
    <property type="component" value="Unplaced"/>
</dbReference>
<protein>
    <recommendedName>
        <fullName evidence="2">SCAN box domain-containing protein</fullName>
    </recommendedName>
</protein>
<reference evidence="3" key="1">
    <citation type="submission" date="2025-08" db="UniProtKB">
        <authorList>
            <consortium name="Ensembl"/>
        </authorList>
    </citation>
    <scope>IDENTIFICATION</scope>
</reference>
<reference evidence="3" key="2">
    <citation type="submission" date="2025-09" db="UniProtKB">
        <authorList>
            <consortium name="Ensembl"/>
        </authorList>
    </citation>
    <scope>IDENTIFICATION</scope>
</reference>
<feature type="region of interest" description="Disordered" evidence="1">
    <location>
        <begin position="109"/>
        <end position="152"/>
    </location>
</feature>
<dbReference type="InterPro" id="IPR038269">
    <property type="entry name" value="SCAN_sf"/>
</dbReference>
<dbReference type="GeneTree" id="ENSGT00990000204742"/>
<proteinExistence type="predicted"/>
<dbReference type="Gene3D" id="1.10.4020.10">
    <property type="entry name" value="DNA breaking-rejoining enzymes"/>
    <property type="match status" value="1"/>
</dbReference>
<evidence type="ECO:0000256" key="1">
    <source>
        <dbReference type="SAM" id="MobiDB-lite"/>
    </source>
</evidence>
<evidence type="ECO:0000259" key="2">
    <source>
        <dbReference type="PROSITE" id="PS50804"/>
    </source>
</evidence>
<dbReference type="AlphaFoldDB" id="A0A674JTB9"/>
<dbReference type="InParanoid" id="A0A674JTB9"/>
<dbReference type="Pfam" id="PF02023">
    <property type="entry name" value="SCAN"/>
    <property type="match status" value="1"/>
</dbReference>
<sequence>STPLTPKMEAEKLLNLDPREAFEYTRVKVAILDHTGISPETYRQCLRKEQYPPGARPHAVAQSIRDHCWKWLNPEGLMGPQAAEMVALEQFTQILPLGGRAWDYLSAEGGRTEKGNLRGLGPPEPSAGTRHAPPRPPNPDPRHMTPQVTAWR</sequence>
<dbReference type="InterPro" id="IPR003309">
    <property type="entry name" value="SCAN_dom"/>
</dbReference>
<dbReference type="SUPFAM" id="SSF47353">
    <property type="entry name" value="Retrovirus capsid dimerization domain-like"/>
    <property type="match status" value="1"/>
</dbReference>
<name>A0A674JTB9_9SAUR</name>
<feature type="domain" description="SCAN box" evidence="2">
    <location>
        <begin position="43"/>
        <end position="102"/>
    </location>
</feature>
<dbReference type="PROSITE" id="PS50804">
    <property type="entry name" value="SCAN_BOX"/>
    <property type="match status" value="1"/>
</dbReference>
<keyword evidence="4" id="KW-1185">Reference proteome</keyword>
<evidence type="ECO:0000313" key="3">
    <source>
        <dbReference type="Ensembl" id="ENSTMTP00000022434.1"/>
    </source>
</evidence>
<dbReference type="Ensembl" id="ENSTMTT00000023230.1">
    <property type="protein sequence ID" value="ENSTMTP00000022434.1"/>
    <property type="gene ID" value="ENSTMTG00000016389.1"/>
</dbReference>
<evidence type="ECO:0000313" key="4">
    <source>
        <dbReference type="Proteomes" id="UP000472274"/>
    </source>
</evidence>
<organism evidence="3 4">
    <name type="scientific">Terrapene triunguis</name>
    <name type="common">Three-toed box turtle</name>
    <dbReference type="NCBI Taxonomy" id="2587831"/>
    <lineage>
        <taxon>Eukaryota</taxon>
        <taxon>Metazoa</taxon>
        <taxon>Chordata</taxon>
        <taxon>Craniata</taxon>
        <taxon>Vertebrata</taxon>
        <taxon>Euteleostomi</taxon>
        <taxon>Archelosauria</taxon>
        <taxon>Testudinata</taxon>
        <taxon>Testudines</taxon>
        <taxon>Cryptodira</taxon>
        <taxon>Durocryptodira</taxon>
        <taxon>Testudinoidea</taxon>
        <taxon>Emydidae</taxon>
        <taxon>Terrapene</taxon>
    </lineage>
</organism>